<evidence type="ECO:0000313" key="2">
    <source>
        <dbReference type="EMBL" id="VEG12533.1"/>
    </source>
</evidence>
<feature type="transmembrane region" description="Helical" evidence="1">
    <location>
        <begin position="108"/>
        <end position="128"/>
    </location>
</feature>
<dbReference type="InterPro" id="IPR036259">
    <property type="entry name" value="MFS_trans_sf"/>
</dbReference>
<feature type="transmembrane region" description="Helical" evidence="1">
    <location>
        <begin position="20"/>
        <end position="41"/>
    </location>
</feature>
<accession>A0A3S4SBS0</accession>
<dbReference type="KEGG" id="mcun:NCTC10297_00460"/>
<keyword evidence="1" id="KW-0472">Membrane</keyword>
<keyword evidence="1" id="KW-1133">Transmembrane helix</keyword>
<organism evidence="2 3">
    <name type="scientific">Moraxella cuniculi</name>
    <dbReference type="NCBI Taxonomy" id="34061"/>
    <lineage>
        <taxon>Bacteria</taxon>
        <taxon>Pseudomonadati</taxon>
        <taxon>Pseudomonadota</taxon>
        <taxon>Gammaproteobacteria</taxon>
        <taxon>Moraxellales</taxon>
        <taxon>Moraxellaceae</taxon>
        <taxon>Moraxella</taxon>
    </lineage>
</organism>
<gene>
    <name evidence="2" type="ORF">NCTC10297_00460</name>
</gene>
<dbReference type="SUPFAM" id="SSF103473">
    <property type="entry name" value="MFS general substrate transporter"/>
    <property type="match status" value="1"/>
</dbReference>
<name>A0A3S4SBS0_9GAMM</name>
<dbReference type="Proteomes" id="UP000274100">
    <property type="component" value="Chromosome"/>
</dbReference>
<protein>
    <recommendedName>
        <fullName evidence="4">Major Facilitator Superfamily</fullName>
    </recommendedName>
</protein>
<dbReference type="EMBL" id="LR134343">
    <property type="protein sequence ID" value="VEG12533.1"/>
    <property type="molecule type" value="Genomic_DNA"/>
</dbReference>
<feature type="transmembrane region" description="Helical" evidence="1">
    <location>
        <begin position="81"/>
        <end position="102"/>
    </location>
</feature>
<proteinExistence type="predicted"/>
<feature type="transmembrane region" description="Helical" evidence="1">
    <location>
        <begin position="47"/>
        <end position="69"/>
    </location>
</feature>
<evidence type="ECO:0008006" key="4">
    <source>
        <dbReference type="Google" id="ProtNLM"/>
    </source>
</evidence>
<sequence>MVVLVAGLALLGFIKKIARYTTMLWTTFLYGLLFVLLFLVIDNEYLFYMVSALVSVFYFVSVVGIKTIYANDIGDKNAGIYLSAFSLTGRAGNIIAALILMISGFVGYGGTVGILALFATLATGWLLLAKTA</sequence>
<keyword evidence="1" id="KW-0812">Transmembrane</keyword>
<evidence type="ECO:0000313" key="3">
    <source>
        <dbReference type="Proteomes" id="UP000274100"/>
    </source>
</evidence>
<dbReference type="AlphaFoldDB" id="A0A3S4SBS0"/>
<reference evidence="2 3" key="1">
    <citation type="submission" date="2018-12" db="EMBL/GenBank/DDBJ databases">
        <authorList>
            <consortium name="Pathogen Informatics"/>
        </authorList>
    </citation>
    <scope>NUCLEOTIDE SEQUENCE [LARGE SCALE GENOMIC DNA]</scope>
    <source>
        <strain evidence="2 3">NCTC10297</strain>
    </source>
</reference>
<evidence type="ECO:0000256" key="1">
    <source>
        <dbReference type="SAM" id="Phobius"/>
    </source>
</evidence>